<proteinExistence type="predicted"/>
<keyword evidence="1" id="KW-0472">Membrane</keyword>
<name>A0A240EGW9_9VIBR</name>
<gene>
    <name evidence="2" type="ORF">VTH8203_00816</name>
</gene>
<evidence type="ECO:0000256" key="1">
    <source>
        <dbReference type="SAM" id="Phobius"/>
    </source>
</evidence>
<keyword evidence="1" id="KW-0812">Transmembrane</keyword>
<dbReference type="RefSeq" id="WP_096992505.1">
    <property type="nucleotide sequence ID" value="NZ_JBHSII010000011.1"/>
</dbReference>
<accession>A0A240EGW9</accession>
<sequence>MTASKMFIRDFLGLLLIICTVLAGLSILLCLLAVFAYANHDTGLASDFFHEPFYLLAFFVPPYFIARYINRAETVAAVEQYLLMKSKSEQLPH</sequence>
<dbReference type="OrthoDB" id="5828728at2"/>
<evidence type="ECO:0000313" key="2">
    <source>
        <dbReference type="EMBL" id="SNX47215.1"/>
    </source>
</evidence>
<dbReference type="AlphaFoldDB" id="A0A240EGW9"/>
<evidence type="ECO:0000313" key="3">
    <source>
        <dbReference type="Proteomes" id="UP000219336"/>
    </source>
</evidence>
<dbReference type="EMBL" id="OANU01000005">
    <property type="protein sequence ID" value="SNX47215.1"/>
    <property type="molecule type" value="Genomic_DNA"/>
</dbReference>
<keyword evidence="1" id="KW-1133">Transmembrane helix</keyword>
<reference evidence="3" key="1">
    <citation type="submission" date="2016-06" db="EMBL/GenBank/DDBJ databases">
        <authorList>
            <person name="Rodrigo-Torres L."/>
            <person name="Arahal R.D."/>
            <person name="Lucena T."/>
        </authorList>
    </citation>
    <scope>NUCLEOTIDE SEQUENCE [LARGE SCALE GENOMIC DNA]</scope>
    <source>
        <strain evidence="3">CECT8203</strain>
    </source>
</reference>
<dbReference type="Proteomes" id="UP000219336">
    <property type="component" value="Unassembled WGS sequence"/>
</dbReference>
<keyword evidence="3" id="KW-1185">Reference proteome</keyword>
<protein>
    <submittedName>
        <fullName evidence="2">Uncharacterized protein</fullName>
    </submittedName>
</protein>
<feature type="transmembrane region" description="Helical" evidence="1">
    <location>
        <begin position="53"/>
        <end position="70"/>
    </location>
</feature>
<organism evidence="2 3">
    <name type="scientific">Vibrio thalassae</name>
    <dbReference type="NCBI Taxonomy" id="1243014"/>
    <lineage>
        <taxon>Bacteria</taxon>
        <taxon>Pseudomonadati</taxon>
        <taxon>Pseudomonadota</taxon>
        <taxon>Gammaproteobacteria</taxon>
        <taxon>Vibrionales</taxon>
        <taxon>Vibrionaceae</taxon>
        <taxon>Vibrio</taxon>
    </lineage>
</organism>
<feature type="transmembrane region" description="Helical" evidence="1">
    <location>
        <begin position="12"/>
        <end position="38"/>
    </location>
</feature>